<comment type="caution">
    <text evidence="1">The sequence shown here is derived from an EMBL/GenBank/DDBJ whole genome shotgun (WGS) entry which is preliminary data.</text>
</comment>
<proteinExistence type="predicted"/>
<protein>
    <submittedName>
        <fullName evidence="1">Uncharacterized protein</fullName>
    </submittedName>
</protein>
<sequence length="116" mass="12592">MKTLVILAIILAILAAYFVFNTEKSLSLKDRGNAIPAGIDVGKAILNQVLNQTKKVNPEAINSINEANGSSVMQSKLAEEIKSKIGEIKDKILDEAVNLIKTPIENKASELFCPQK</sequence>
<accession>A0A0G0LPG1</accession>
<organism evidence="1 2">
    <name type="scientific">Candidatus Azambacteria bacterium GW2011_GWA2_39_10</name>
    <dbReference type="NCBI Taxonomy" id="1618611"/>
    <lineage>
        <taxon>Bacteria</taxon>
        <taxon>Candidatus Azamiibacteriota</taxon>
    </lineage>
</organism>
<evidence type="ECO:0000313" key="2">
    <source>
        <dbReference type="Proteomes" id="UP000034706"/>
    </source>
</evidence>
<name>A0A0G0LPG1_9BACT</name>
<dbReference type="Proteomes" id="UP000034706">
    <property type="component" value="Unassembled WGS sequence"/>
</dbReference>
<dbReference type="AlphaFoldDB" id="A0A0G0LPG1"/>
<gene>
    <name evidence="1" type="ORF">UT16_C0001G0028</name>
</gene>
<evidence type="ECO:0000313" key="1">
    <source>
        <dbReference type="EMBL" id="KKQ92962.1"/>
    </source>
</evidence>
<reference evidence="1" key="1">
    <citation type="journal article" date="2015" name="Nature">
        <title>rRNA introns, odd ribosomes, and small enigmatic genomes across a large radiation of phyla.</title>
        <authorList>
            <person name="Brown C.T."/>
            <person name="Hug L.A."/>
            <person name="Thomas B.C."/>
            <person name="Sharon I."/>
            <person name="Castelle C.J."/>
            <person name="Singh A."/>
            <person name="Wilkins M.J."/>
            <person name="Williams K.H."/>
            <person name="Banfield J.F."/>
        </authorList>
    </citation>
    <scope>NUCLEOTIDE SEQUENCE [LARGE SCALE GENOMIC DNA]</scope>
</reference>
<dbReference type="EMBL" id="LBVT01000001">
    <property type="protein sequence ID" value="KKQ92962.1"/>
    <property type="molecule type" value="Genomic_DNA"/>
</dbReference>